<feature type="chain" id="PRO_5045752630" description="Rubredoxin-like domain-containing protein" evidence="7">
    <location>
        <begin position="18"/>
        <end position="209"/>
    </location>
</feature>
<organism evidence="9 10">
    <name type="scientific">Sphagnum troendelagicum</name>
    <dbReference type="NCBI Taxonomy" id="128251"/>
    <lineage>
        <taxon>Eukaryota</taxon>
        <taxon>Viridiplantae</taxon>
        <taxon>Streptophyta</taxon>
        <taxon>Embryophyta</taxon>
        <taxon>Bryophyta</taxon>
        <taxon>Sphagnophytina</taxon>
        <taxon>Sphagnopsida</taxon>
        <taxon>Sphagnales</taxon>
        <taxon>Sphagnaceae</taxon>
        <taxon>Sphagnum</taxon>
    </lineage>
</organism>
<evidence type="ECO:0000256" key="3">
    <source>
        <dbReference type="ARBA" id="ARBA00022982"/>
    </source>
</evidence>
<dbReference type="PANTHER" id="PTHR47627">
    <property type="entry name" value="RUBREDOXIN"/>
    <property type="match status" value="1"/>
</dbReference>
<evidence type="ECO:0000256" key="7">
    <source>
        <dbReference type="SAM" id="SignalP"/>
    </source>
</evidence>
<dbReference type="InterPro" id="IPR024934">
    <property type="entry name" value="Rubredoxin-like_dom"/>
</dbReference>
<dbReference type="InterPro" id="IPR018527">
    <property type="entry name" value="Rubredoxin_Fe_BS"/>
</dbReference>
<dbReference type="PROSITE" id="PS50903">
    <property type="entry name" value="RUBREDOXIN_LIKE"/>
    <property type="match status" value="1"/>
</dbReference>
<gene>
    <name evidence="9" type="ORF">CSSPTR1EN2_LOCUS23059</name>
</gene>
<evidence type="ECO:0000256" key="6">
    <source>
        <dbReference type="SAM" id="Phobius"/>
    </source>
</evidence>
<dbReference type="PANTHER" id="PTHR47627:SF1">
    <property type="entry name" value="RUBREDOXIN-1-RELATED"/>
    <property type="match status" value="1"/>
</dbReference>
<evidence type="ECO:0000313" key="10">
    <source>
        <dbReference type="Proteomes" id="UP001497512"/>
    </source>
</evidence>
<dbReference type="Gene3D" id="2.20.28.10">
    <property type="match status" value="1"/>
</dbReference>
<keyword evidence="6" id="KW-0812">Transmembrane</keyword>
<evidence type="ECO:0000256" key="1">
    <source>
        <dbReference type="ARBA" id="ARBA00022448"/>
    </source>
</evidence>
<reference evidence="9" key="1">
    <citation type="submission" date="2024-02" db="EMBL/GenBank/DDBJ databases">
        <authorList>
            <consortium name="ELIXIR-Norway"/>
            <consortium name="Elixir Norway"/>
        </authorList>
    </citation>
    <scope>NUCLEOTIDE SEQUENCE</scope>
</reference>
<keyword evidence="4" id="KW-0408">Iron</keyword>
<keyword evidence="2" id="KW-0479">Metal-binding</keyword>
<dbReference type="SUPFAM" id="SSF57802">
    <property type="entry name" value="Rubredoxin-like"/>
    <property type="match status" value="1"/>
</dbReference>
<proteinExistence type="predicted"/>
<feature type="region of interest" description="Disordered" evidence="5">
    <location>
        <begin position="71"/>
        <end position="96"/>
    </location>
</feature>
<dbReference type="InterPro" id="IPR024935">
    <property type="entry name" value="Rubredoxin_dom"/>
</dbReference>
<keyword evidence="3" id="KW-0249">Electron transport</keyword>
<accession>A0ABP0V391</accession>
<keyword evidence="6" id="KW-0472">Membrane</keyword>
<evidence type="ECO:0000256" key="4">
    <source>
        <dbReference type="ARBA" id="ARBA00023004"/>
    </source>
</evidence>
<dbReference type="PRINTS" id="PR00163">
    <property type="entry name" value="RUBREDOXIN"/>
</dbReference>
<dbReference type="Proteomes" id="UP001497512">
    <property type="component" value="Chromosome 9"/>
</dbReference>
<evidence type="ECO:0000313" key="9">
    <source>
        <dbReference type="EMBL" id="CAK9236659.1"/>
    </source>
</evidence>
<feature type="transmembrane region" description="Helical" evidence="6">
    <location>
        <begin position="189"/>
        <end position="208"/>
    </location>
</feature>
<keyword evidence="10" id="KW-1185">Reference proteome</keyword>
<name>A0ABP0V391_9BRYO</name>
<sequence length="209" mass="23008">MAVIIASFGGCALPVLALHTHVSSSSFVSGAPSCFPVDYRARGALVRHGARRTSRRRRRRSSWVPCRMSVDVDNDQDNVNSKQNSPQEQDERVPVLDSRRGLEERFAVLNTGKHECRSCGHVYDEARGDMLYPVAAGTSFQTLPDDWRCPTCGAAKTYFSSKSIEVAGFAQNQQYGLGGNSLTSGQKSILIYGSLLLFFALFLSGYFLQ</sequence>
<feature type="signal peptide" evidence="7">
    <location>
        <begin position="1"/>
        <end position="17"/>
    </location>
</feature>
<dbReference type="CDD" id="cd00730">
    <property type="entry name" value="rubredoxin"/>
    <property type="match status" value="1"/>
</dbReference>
<dbReference type="InterPro" id="IPR050526">
    <property type="entry name" value="Rubredoxin_ET"/>
</dbReference>
<evidence type="ECO:0000256" key="5">
    <source>
        <dbReference type="SAM" id="MobiDB-lite"/>
    </source>
</evidence>
<dbReference type="EMBL" id="OZ019901">
    <property type="protein sequence ID" value="CAK9236659.1"/>
    <property type="molecule type" value="Genomic_DNA"/>
</dbReference>
<keyword evidence="7" id="KW-0732">Signal</keyword>
<keyword evidence="1" id="KW-0813">Transport</keyword>
<evidence type="ECO:0000256" key="2">
    <source>
        <dbReference type="ARBA" id="ARBA00022723"/>
    </source>
</evidence>
<feature type="domain" description="Rubredoxin-like" evidence="8">
    <location>
        <begin position="111"/>
        <end position="162"/>
    </location>
</feature>
<dbReference type="PROSITE" id="PS00202">
    <property type="entry name" value="RUBREDOXIN"/>
    <property type="match status" value="1"/>
</dbReference>
<evidence type="ECO:0000259" key="8">
    <source>
        <dbReference type="PROSITE" id="PS50903"/>
    </source>
</evidence>
<keyword evidence="6" id="KW-1133">Transmembrane helix</keyword>
<protein>
    <recommendedName>
        <fullName evidence="8">Rubredoxin-like domain-containing protein</fullName>
    </recommendedName>
</protein>
<dbReference type="Pfam" id="PF00301">
    <property type="entry name" value="Rubredoxin"/>
    <property type="match status" value="1"/>
</dbReference>